<reference evidence="2" key="1">
    <citation type="journal article" date="2019" name="Int. J. Syst. Evol. Microbiol.">
        <title>The Global Catalogue of Microorganisms (GCM) 10K type strain sequencing project: providing services to taxonomists for standard genome sequencing and annotation.</title>
        <authorList>
            <consortium name="The Broad Institute Genomics Platform"/>
            <consortium name="The Broad Institute Genome Sequencing Center for Infectious Disease"/>
            <person name="Wu L."/>
            <person name="Ma J."/>
        </authorList>
    </citation>
    <scope>NUCLEOTIDE SEQUENCE [LARGE SCALE GENOMIC DNA]</scope>
    <source>
        <strain evidence="2">CGMCC 1.13718</strain>
    </source>
</reference>
<evidence type="ECO:0000313" key="1">
    <source>
        <dbReference type="EMBL" id="MFC6633568.1"/>
    </source>
</evidence>
<name>A0ABW1YNW6_9GAMM</name>
<protein>
    <submittedName>
        <fullName evidence="1">Helix-turn-helix domain-containing protein</fullName>
    </submittedName>
</protein>
<dbReference type="RefSeq" id="WP_193192860.1">
    <property type="nucleotide sequence ID" value="NZ_JACZFR010000035.1"/>
</dbReference>
<sequence>MKLRAGQRMKAVRELMGLTRNEFGELVGIDWVRLRNVEQLNAKMGEDEFAKIGQMFPELMPWLTYEGDIVMEDLKSSQEKLCRLIAAKIEAGQIPPGFYLEEKLK</sequence>
<proteinExistence type="predicted"/>
<dbReference type="InterPro" id="IPR010982">
    <property type="entry name" value="Lambda_DNA-bd_dom_sf"/>
</dbReference>
<dbReference type="Gene3D" id="1.10.260.40">
    <property type="entry name" value="lambda repressor-like DNA-binding domains"/>
    <property type="match status" value="1"/>
</dbReference>
<evidence type="ECO:0000313" key="2">
    <source>
        <dbReference type="Proteomes" id="UP001596425"/>
    </source>
</evidence>
<dbReference type="InterPro" id="IPR001387">
    <property type="entry name" value="Cro/C1-type_HTH"/>
</dbReference>
<keyword evidence="2" id="KW-1185">Reference proteome</keyword>
<dbReference type="EMBL" id="JBHSVR010000001">
    <property type="protein sequence ID" value="MFC6633568.1"/>
    <property type="molecule type" value="Genomic_DNA"/>
</dbReference>
<comment type="caution">
    <text evidence="1">The sequence shown here is derived from an EMBL/GenBank/DDBJ whole genome shotgun (WGS) entry which is preliminary data.</text>
</comment>
<accession>A0ABW1YNW6</accession>
<dbReference type="SUPFAM" id="SSF47413">
    <property type="entry name" value="lambda repressor-like DNA-binding domains"/>
    <property type="match status" value="1"/>
</dbReference>
<gene>
    <name evidence="1" type="ORF">ACFQBM_09765</name>
</gene>
<dbReference type="Proteomes" id="UP001596425">
    <property type="component" value="Unassembled WGS sequence"/>
</dbReference>
<organism evidence="1 2">
    <name type="scientific">Microbulbifer taiwanensis</name>
    <dbReference type="NCBI Taxonomy" id="986746"/>
    <lineage>
        <taxon>Bacteria</taxon>
        <taxon>Pseudomonadati</taxon>
        <taxon>Pseudomonadota</taxon>
        <taxon>Gammaproteobacteria</taxon>
        <taxon>Cellvibrionales</taxon>
        <taxon>Microbulbiferaceae</taxon>
        <taxon>Microbulbifer</taxon>
    </lineage>
</organism>
<dbReference type="CDD" id="cd00093">
    <property type="entry name" value="HTH_XRE"/>
    <property type="match status" value="1"/>
</dbReference>